<dbReference type="EMBL" id="VDMB01000038">
    <property type="protein sequence ID" value="TYT73272.1"/>
    <property type="molecule type" value="Genomic_DNA"/>
</dbReference>
<keyword evidence="1" id="KW-0732">Signal</keyword>
<sequence length="227" mass="26873">MQNLLKIFCVFICLLIFPLAASADMGPLETIKVRINDAIALLKDPAYKDPDPELAEKQHQELFEHVQGIFDFRTVSMLATGRNWRRFSTEQQNEFADLFARLLANTYIEKVQDNFRNEEVVFDDETIISESRAEVSTRVLLNNMEVPVIYRLRNIRNQWRIYDVQIEGISLVQNYRSQFEEFLFRREPAELIEVMKQRIDRLENDRIQRRKEGRPADTDADDMLRIL</sequence>
<evidence type="ECO:0000256" key="1">
    <source>
        <dbReference type="SAM" id="SignalP"/>
    </source>
</evidence>
<reference evidence="2 3" key="1">
    <citation type="submission" date="2019-06" db="EMBL/GenBank/DDBJ databases">
        <title>Desulfobotulus mexicanus sp. nov., a novel sulfate-reducing bacterium isolated from the sediment of an alkaline crater lake in Mexico.</title>
        <authorList>
            <person name="Hirschler-Rea A."/>
        </authorList>
    </citation>
    <scope>NUCLEOTIDE SEQUENCE [LARGE SCALE GENOMIC DNA]</scope>
    <source>
        <strain evidence="2 3">PAR22N</strain>
    </source>
</reference>
<dbReference type="InterPro" id="IPR042245">
    <property type="entry name" value="Tgt2/MlaC_sf"/>
</dbReference>
<comment type="caution">
    <text evidence="2">The sequence shown here is derived from an EMBL/GenBank/DDBJ whole genome shotgun (WGS) entry which is preliminary data.</text>
</comment>
<dbReference type="PIRSF" id="PIRSF004649">
    <property type="entry name" value="MlaC"/>
    <property type="match status" value="1"/>
</dbReference>
<dbReference type="OrthoDB" id="9798905at2"/>
<dbReference type="Proteomes" id="UP000321899">
    <property type="component" value="Unassembled WGS sequence"/>
</dbReference>
<evidence type="ECO:0000313" key="3">
    <source>
        <dbReference type="Proteomes" id="UP000321899"/>
    </source>
</evidence>
<organism evidence="2 3">
    <name type="scientific">Desulfobotulus mexicanus</name>
    <dbReference type="NCBI Taxonomy" id="2586642"/>
    <lineage>
        <taxon>Bacteria</taxon>
        <taxon>Pseudomonadati</taxon>
        <taxon>Thermodesulfobacteriota</taxon>
        <taxon>Desulfobacteria</taxon>
        <taxon>Desulfobacterales</taxon>
        <taxon>Desulfobacteraceae</taxon>
        <taxon>Desulfobotulus</taxon>
    </lineage>
</organism>
<gene>
    <name evidence="2" type="ORF">FIM25_15970</name>
</gene>
<name>A0A5S5MC35_9BACT</name>
<dbReference type="Gene3D" id="3.10.450.710">
    <property type="entry name" value="Tgt2/MlaC"/>
    <property type="match status" value="1"/>
</dbReference>
<dbReference type="RefSeq" id="WP_139450856.1">
    <property type="nucleotide sequence ID" value="NZ_VDMB01000038.1"/>
</dbReference>
<dbReference type="InterPro" id="IPR008869">
    <property type="entry name" value="MlaC/ttg2D"/>
</dbReference>
<feature type="chain" id="PRO_5024347071" evidence="1">
    <location>
        <begin position="24"/>
        <end position="227"/>
    </location>
</feature>
<dbReference type="PANTHER" id="PTHR36573">
    <property type="entry name" value="INTERMEMBRANE PHOSPHOLIPID TRANSPORT SYSTEM BINDING PROTEIN MLAC"/>
    <property type="match status" value="1"/>
</dbReference>
<keyword evidence="3" id="KW-1185">Reference proteome</keyword>
<feature type="signal peptide" evidence="1">
    <location>
        <begin position="1"/>
        <end position="23"/>
    </location>
</feature>
<proteinExistence type="predicted"/>
<dbReference type="Pfam" id="PF05494">
    <property type="entry name" value="MlaC"/>
    <property type="match status" value="1"/>
</dbReference>
<evidence type="ECO:0000313" key="2">
    <source>
        <dbReference type="EMBL" id="TYT73272.1"/>
    </source>
</evidence>
<protein>
    <submittedName>
        <fullName evidence="2">ABC transporter substrate-binding protein</fullName>
    </submittedName>
</protein>
<dbReference type="PANTHER" id="PTHR36573:SF1">
    <property type="entry name" value="INTERMEMBRANE PHOSPHOLIPID TRANSPORT SYSTEM BINDING PROTEIN MLAC"/>
    <property type="match status" value="1"/>
</dbReference>
<accession>A0A5S5MC35</accession>
<dbReference type="AlphaFoldDB" id="A0A5S5MC35"/>